<reference evidence="3 4" key="1">
    <citation type="journal article" date="2016" name="Genome Biol. Evol.">
        <title>Divergent and convergent evolution of fungal pathogenicity.</title>
        <authorList>
            <person name="Shang Y."/>
            <person name="Xiao G."/>
            <person name="Zheng P."/>
            <person name="Cen K."/>
            <person name="Zhan S."/>
            <person name="Wang C."/>
        </authorList>
    </citation>
    <scope>NUCLEOTIDE SEQUENCE [LARGE SCALE GENOMIC DNA]</scope>
    <source>
        <strain evidence="3 4">RCEF 264</strain>
    </source>
</reference>
<keyword evidence="4" id="KW-1185">Reference proteome</keyword>
<dbReference type="AlphaFoldDB" id="A0A162KBG3"/>
<keyword evidence="2" id="KW-0732">Signal</keyword>
<evidence type="ECO:0008006" key="5">
    <source>
        <dbReference type="Google" id="ProtNLM"/>
    </source>
</evidence>
<evidence type="ECO:0000313" key="4">
    <source>
        <dbReference type="Proteomes" id="UP000076874"/>
    </source>
</evidence>
<feature type="signal peptide" evidence="2">
    <location>
        <begin position="1"/>
        <end position="16"/>
    </location>
</feature>
<name>A0A162KBG3_9HYPO</name>
<proteinExistence type="predicted"/>
<sequence>MKWSALVLTPTALAVAATLPSSRSASPVLVAPRQGISNSSRCLAPDAIQTASTRTGQEAGTLGLSPGQSPSETDDANFINFCAGRTLTNGRQLAASSCNGVPMGRLPARSHMVAALITAPAPGARLPPHTAFNVTIQTMHLRAGHLANPQTNYYTAPQDLDENGDVLGHCHVTVQALNPVNDTDRDKQQPPDPTHFVYFKGIDDAGTDGRLQTAVTGGLPVGAYRVCTMIAARNHQPVLMPVAQRGAQDDCVRFEVADAAAAAA</sequence>
<evidence type="ECO:0000256" key="1">
    <source>
        <dbReference type="SAM" id="MobiDB-lite"/>
    </source>
</evidence>
<dbReference type="PANTHER" id="PTHR34587">
    <property type="entry name" value="VWFA DOMAIN-CONTAINING PROTEIN"/>
    <property type="match status" value="1"/>
</dbReference>
<evidence type="ECO:0000256" key="2">
    <source>
        <dbReference type="SAM" id="SignalP"/>
    </source>
</evidence>
<accession>A0A162KBG3</accession>
<protein>
    <recommendedName>
        <fullName evidence="5">Ribosomal protein s17</fullName>
    </recommendedName>
</protein>
<feature type="region of interest" description="Disordered" evidence="1">
    <location>
        <begin position="52"/>
        <end position="71"/>
    </location>
</feature>
<dbReference type="OrthoDB" id="2336871at2759"/>
<evidence type="ECO:0000313" key="3">
    <source>
        <dbReference type="EMBL" id="OAA65618.1"/>
    </source>
</evidence>
<gene>
    <name evidence="3" type="ORF">SPI_02405</name>
</gene>
<organism evidence="3 4">
    <name type="scientific">Niveomyces insectorum RCEF 264</name>
    <dbReference type="NCBI Taxonomy" id="1081102"/>
    <lineage>
        <taxon>Eukaryota</taxon>
        <taxon>Fungi</taxon>
        <taxon>Dikarya</taxon>
        <taxon>Ascomycota</taxon>
        <taxon>Pezizomycotina</taxon>
        <taxon>Sordariomycetes</taxon>
        <taxon>Hypocreomycetidae</taxon>
        <taxon>Hypocreales</taxon>
        <taxon>Cordycipitaceae</taxon>
        <taxon>Niveomyces</taxon>
    </lineage>
</organism>
<dbReference type="STRING" id="1081102.A0A162KBG3"/>
<dbReference type="PANTHER" id="PTHR34587:SF2">
    <property type="entry name" value="G-PROTEIN COUPLED RECEPTORS FAMILY 1 PROFILE DOMAIN-CONTAINING PROTEIN"/>
    <property type="match status" value="1"/>
</dbReference>
<dbReference type="InterPro" id="IPR053216">
    <property type="entry name" value="Appressorial_penetr-assoc"/>
</dbReference>
<dbReference type="Proteomes" id="UP000076874">
    <property type="component" value="Unassembled WGS sequence"/>
</dbReference>
<dbReference type="EMBL" id="AZHD01000003">
    <property type="protein sequence ID" value="OAA65618.1"/>
    <property type="molecule type" value="Genomic_DNA"/>
</dbReference>
<comment type="caution">
    <text evidence="3">The sequence shown here is derived from an EMBL/GenBank/DDBJ whole genome shotgun (WGS) entry which is preliminary data.</text>
</comment>
<feature type="chain" id="PRO_5007836454" description="Ribosomal protein s17" evidence="2">
    <location>
        <begin position="17"/>
        <end position="264"/>
    </location>
</feature>